<protein>
    <submittedName>
        <fullName evidence="5">Amidohydrolase family protein</fullName>
    </submittedName>
</protein>
<dbReference type="Pfam" id="PF01979">
    <property type="entry name" value="Amidohydro_1"/>
    <property type="match status" value="1"/>
</dbReference>
<dbReference type="InterPro" id="IPR011059">
    <property type="entry name" value="Metal-dep_hydrolase_composite"/>
</dbReference>
<dbReference type="PANTHER" id="PTHR11647">
    <property type="entry name" value="HYDRANTOINASE/DIHYDROPYRIMIDINASE FAMILY MEMBER"/>
    <property type="match status" value="1"/>
</dbReference>
<name>A0A5B8U3W3_9ACTN</name>
<dbReference type="OrthoDB" id="9775759at2"/>
<dbReference type="GO" id="GO:0016812">
    <property type="term" value="F:hydrolase activity, acting on carbon-nitrogen (but not peptide) bonds, in cyclic amides"/>
    <property type="evidence" value="ECO:0007669"/>
    <property type="project" value="TreeGrafter"/>
</dbReference>
<gene>
    <name evidence="5" type="ORF">FSW04_08230</name>
</gene>
<dbReference type="KEGG" id="bsol:FSW04_08230"/>
<proteinExistence type="inferred from homology"/>
<evidence type="ECO:0000256" key="1">
    <source>
        <dbReference type="ARBA" id="ARBA00001947"/>
    </source>
</evidence>
<dbReference type="InterPro" id="IPR006680">
    <property type="entry name" value="Amidohydro-rel"/>
</dbReference>
<feature type="region of interest" description="Disordered" evidence="3">
    <location>
        <begin position="480"/>
        <end position="499"/>
    </location>
</feature>
<dbReference type="EMBL" id="CP042430">
    <property type="protein sequence ID" value="QEC47565.1"/>
    <property type="molecule type" value="Genomic_DNA"/>
</dbReference>
<evidence type="ECO:0000259" key="4">
    <source>
        <dbReference type="Pfam" id="PF01979"/>
    </source>
</evidence>
<dbReference type="SUPFAM" id="SSF51556">
    <property type="entry name" value="Metallo-dependent hydrolases"/>
    <property type="match status" value="1"/>
</dbReference>
<dbReference type="Gene3D" id="2.30.40.10">
    <property type="entry name" value="Urease, subunit C, domain 1"/>
    <property type="match status" value="1"/>
</dbReference>
<evidence type="ECO:0000256" key="3">
    <source>
        <dbReference type="SAM" id="MobiDB-lite"/>
    </source>
</evidence>
<keyword evidence="6" id="KW-1185">Reference proteome</keyword>
<dbReference type="RefSeq" id="WP_146918165.1">
    <property type="nucleotide sequence ID" value="NZ_CP042430.1"/>
</dbReference>
<dbReference type="InterPro" id="IPR050378">
    <property type="entry name" value="Metallo-dep_Hydrolases_sf"/>
</dbReference>
<reference evidence="5 6" key="1">
    <citation type="journal article" date="2018" name="J. Microbiol.">
        <title>Baekduia soli gen. nov., sp. nov., a novel bacterium isolated from the soil of Baekdu Mountain and proposal of a novel family name, Baekduiaceae fam. nov.</title>
        <authorList>
            <person name="An D.S."/>
            <person name="Siddiqi M.Z."/>
            <person name="Kim K.H."/>
            <person name="Yu H.S."/>
            <person name="Im W.T."/>
        </authorList>
    </citation>
    <scope>NUCLEOTIDE SEQUENCE [LARGE SCALE GENOMIC DNA]</scope>
    <source>
        <strain evidence="5 6">BR7-21</strain>
    </source>
</reference>
<comment type="cofactor">
    <cofactor evidence="1">
        <name>Zn(2+)</name>
        <dbReference type="ChEBI" id="CHEBI:29105"/>
    </cofactor>
</comment>
<dbReference type="AlphaFoldDB" id="A0A5B8U3W3"/>
<dbReference type="SUPFAM" id="SSF51338">
    <property type="entry name" value="Composite domain of metallo-dependent hydrolases"/>
    <property type="match status" value="1"/>
</dbReference>
<dbReference type="PANTHER" id="PTHR11647:SF1">
    <property type="entry name" value="COLLAPSIN RESPONSE MEDIATOR PROTEIN"/>
    <property type="match status" value="1"/>
</dbReference>
<sequence length="499" mass="53954">MTSSTDAPVHDVVIAGGTVVGPRDERALDVSIDGERISGLHEPGTAGPAKRTIDATGCLVVPGAIDPHVHYGMDFQGLLVTEGPEYSAAAVHGGTTTVIDFAFQETKGPLDTLADRRAFLDGSMATDWSLHTILTREFSFEDIEQIGDVIRAGCPTIKTMMTYGWMSDDGRRYGAMCEVAEHGGLSLVHAEDDAIANWLHEKYKREGKQHASYVSETRGPLVEEAAVRRALFLAERAGSPLYVLHVAAGAAVDAIAEARSRGLPMYGETLSAYLSWTQENMRDETPLIVDGKAWGPRGLLYNNFPVPKFPADREQLWEAILDDRLQVVATDHCSTTLEDRMEKMGTTQDSMQAGQSAVELRVELLYSMAVATGRCSASRWVQLIATNPAQLMGLAPAKGEIAVGADADVVVFDPARQWTVDWRELHMSVPYSCWDGQEMTGKVRDVLRRGEVLIDRGNYVGSTTGGHFIERTLAPHVTANPLDPSITAPGAPAPAPAAA</sequence>
<organism evidence="5 6">
    <name type="scientific">Baekduia soli</name>
    <dbReference type="NCBI Taxonomy" id="496014"/>
    <lineage>
        <taxon>Bacteria</taxon>
        <taxon>Bacillati</taxon>
        <taxon>Actinomycetota</taxon>
        <taxon>Thermoleophilia</taxon>
        <taxon>Solirubrobacterales</taxon>
        <taxon>Baekduiaceae</taxon>
        <taxon>Baekduia</taxon>
    </lineage>
</organism>
<comment type="similarity">
    <text evidence="2">Belongs to the metallo-dependent hydrolases superfamily. Hydantoinase/dihydropyrimidinase family.</text>
</comment>
<dbReference type="Proteomes" id="UP000321805">
    <property type="component" value="Chromosome"/>
</dbReference>
<dbReference type="FunFam" id="3.20.20.140:FF:000174">
    <property type="entry name" value="Dihydropyrimidinase-related protein 2"/>
    <property type="match status" value="1"/>
</dbReference>
<dbReference type="Gene3D" id="3.20.20.140">
    <property type="entry name" value="Metal-dependent hydrolases"/>
    <property type="match status" value="1"/>
</dbReference>
<feature type="domain" description="Amidohydrolase-related" evidence="4">
    <location>
        <begin position="59"/>
        <end position="452"/>
    </location>
</feature>
<evidence type="ECO:0000313" key="5">
    <source>
        <dbReference type="EMBL" id="QEC47565.1"/>
    </source>
</evidence>
<dbReference type="InterPro" id="IPR032466">
    <property type="entry name" value="Metal_Hydrolase"/>
</dbReference>
<evidence type="ECO:0000256" key="2">
    <source>
        <dbReference type="ARBA" id="ARBA00008829"/>
    </source>
</evidence>
<dbReference type="GO" id="GO:0005829">
    <property type="term" value="C:cytosol"/>
    <property type="evidence" value="ECO:0007669"/>
    <property type="project" value="TreeGrafter"/>
</dbReference>
<keyword evidence="5" id="KW-0378">Hydrolase</keyword>
<accession>A0A5B8U3W3</accession>
<evidence type="ECO:0000313" key="6">
    <source>
        <dbReference type="Proteomes" id="UP000321805"/>
    </source>
</evidence>